<reference evidence="2" key="1">
    <citation type="journal article" date="2021" name="Front. Microbiol.">
        <title>Comprehensive Comparative Genomics and Phenotyping of Methylobacterium Species.</title>
        <authorList>
            <person name="Alessa O."/>
            <person name="Ogura Y."/>
            <person name="Fujitani Y."/>
            <person name="Takami H."/>
            <person name="Hayashi T."/>
            <person name="Sahin N."/>
            <person name="Tani A."/>
        </authorList>
    </citation>
    <scope>NUCLEOTIDE SEQUENCE</scope>
    <source>
        <strain evidence="2">DSM 14458</strain>
    </source>
</reference>
<feature type="region of interest" description="Disordered" evidence="1">
    <location>
        <begin position="55"/>
        <end position="74"/>
    </location>
</feature>
<proteinExistence type="predicted"/>
<dbReference type="RefSeq" id="WP_137827812.1">
    <property type="nucleotide sequence ID" value="NZ_BPRE01000004.1"/>
</dbReference>
<keyword evidence="3" id="KW-1185">Reference proteome</keyword>
<organism evidence="2 3">
    <name type="scientific">Methylorubrum suomiense</name>
    <dbReference type="NCBI Taxonomy" id="144191"/>
    <lineage>
        <taxon>Bacteria</taxon>
        <taxon>Pseudomonadati</taxon>
        <taxon>Pseudomonadota</taxon>
        <taxon>Alphaproteobacteria</taxon>
        <taxon>Hyphomicrobiales</taxon>
        <taxon>Methylobacteriaceae</taxon>
        <taxon>Methylorubrum</taxon>
    </lineage>
</organism>
<gene>
    <name evidence="2" type="ORF">BGCPKDLD_1553</name>
</gene>
<name>A0ABQ4UUB5_9HYPH</name>
<dbReference type="Proteomes" id="UP001055093">
    <property type="component" value="Unassembled WGS sequence"/>
</dbReference>
<evidence type="ECO:0000313" key="2">
    <source>
        <dbReference type="EMBL" id="GJE74978.1"/>
    </source>
</evidence>
<accession>A0ABQ4UUB5</accession>
<evidence type="ECO:0000313" key="3">
    <source>
        <dbReference type="Proteomes" id="UP001055093"/>
    </source>
</evidence>
<reference evidence="2" key="2">
    <citation type="submission" date="2021-08" db="EMBL/GenBank/DDBJ databases">
        <authorList>
            <person name="Tani A."/>
            <person name="Ola A."/>
            <person name="Ogura Y."/>
            <person name="Katsura K."/>
            <person name="Hayashi T."/>
        </authorList>
    </citation>
    <scope>NUCLEOTIDE SEQUENCE</scope>
    <source>
        <strain evidence="2">DSM 14458</strain>
    </source>
</reference>
<sequence>MIDRFALHAALERLLGEADTFDEADAAMLIASVPLTKPGIPFRWSYTGTDRSRGVEGYASGHGNVTDDSERTVKKEGGWGTDALRVGGYTIVHRPGTLMIELMWAEHRRIIDQGHGPSQAAMLHYHRVTKQPRELRIERVVPFTLWWPFPRIELTLGITRYVPWKTPATRTGGGASAPPRSP</sequence>
<dbReference type="EMBL" id="BPRE01000004">
    <property type="protein sequence ID" value="GJE74978.1"/>
    <property type="molecule type" value="Genomic_DNA"/>
</dbReference>
<comment type="caution">
    <text evidence="2">The sequence shown here is derived from an EMBL/GenBank/DDBJ whole genome shotgun (WGS) entry which is preliminary data.</text>
</comment>
<protein>
    <submittedName>
        <fullName evidence="2">Uncharacterized protein</fullName>
    </submittedName>
</protein>
<evidence type="ECO:0000256" key="1">
    <source>
        <dbReference type="SAM" id="MobiDB-lite"/>
    </source>
</evidence>